<keyword evidence="4" id="KW-1185">Reference proteome</keyword>
<name>A0ABY2K3Y4_9DEIN</name>
<comment type="caution">
    <text evidence="3">The sequence shown here is derived from an EMBL/GenBank/DDBJ whole genome shotgun (WGS) entry which is preliminary data.</text>
</comment>
<evidence type="ECO:0000313" key="4">
    <source>
        <dbReference type="Proteomes" id="UP000297244"/>
    </source>
</evidence>
<keyword evidence="1" id="KW-0051">Antiviral defense</keyword>
<dbReference type="InterPro" id="IPR013410">
    <property type="entry name" value="CRISPR-assoc_RAMP_Cmr4"/>
</dbReference>
<dbReference type="EMBL" id="SKBL01000025">
    <property type="protein sequence ID" value="TFU14831.1"/>
    <property type="molecule type" value="Genomic_DNA"/>
</dbReference>
<evidence type="ECO:0000313" key="3">
    <source>
        <dbReference type="EMBL" id="TFU14831.1"/>
    </source>
</evidence>
<proteinExistence type="predicted"/>
<protein>
    <submittedName>
        <fullName evidence="3">Type III-B CRISPR module RAMP protein Cmr4</fullName>
    </submittedName>
</protein>
<evidence type="ECO:0000259" key="2">
    <source>
        <dbReference type="Pfam" id="PF03787"/>
    </source>
</evidence>
<sequence>MNPEQSTTALLFIHALSPLHAGTGQGIGAIDLPIAREKATGIPYLPGSSLKGILRDRAQGKGWDKDTLFAVFGPETEAASEHAGAVQVGDAKLLLLPVRSLYGVFALVTSPYLLERFRREAEMAGLTPPPLPPSLGQGQILVAPNSRLPEGGKVYLEDLDLEARSTPGVGEWEDWLTRTQAPVAGRLAVVHDDVMAFLLETATEVVARIRLDDATKTVAQGALWYEESLPAESVLYSMVRAEPSRRKEKALPAEAGLALFKGLLQGALQLGGKATVGRGLCRVSVGG</sequence>
<feature type="domain" description="CRISPR type III-associated protein" evidence="2">
    <location>
        <begin position="13"/>
        <end position="281"/>
    </location>
</feature>
<dbReference type="PANTHER" id="PTHR36700">
    <property type="entry name" value="CRISPR SYSTEM CMR SUBUNIT CMR4"/>
    <property type="match status" value="1"/>
</dbReference>
<evidence type="ECO:0000256" key="1">
    <source>
        <dbReference type="ARBA" id="ARBA00023118"/>
    </source>
</evidence>
<dbReference type="CDD" id="cd09682">
    <property type="entry name" value="Cmr4_III-B"/>
    <property type="match status" value="1"/>
</dbReference>
<dbReference type="InterPro" id="IPR005537">
    <property type="entry name" value="RAMP_III_fam"/>
</dbReference>
<accession>A0ABY2K3Y4</accession>
<dbReference type="NCBIfam" id="TIGR02580">
    <property type="entry name" value="cas_RAMP_Cmr4"/>
    <property type="match status" value="1"/>
</dbReference>
<gene>
    <name evidence="3" type="primary">cmr4</name>
    <name evidence="3" type="ORF">E0489_11350</name>
</gene>
<reference evidence="3 4" key="1">
    <citation type="submission" date="2019-03" db="EMBL/GenBank/DDBJ databases">
        <title>Thermus tengchongensis species for the arsenic transformation mechanism.</title>
        <authorList>
            <person name="Yuan G.C."/>
        </authorList>
    </citation>
    <scope>NUCLEOTIDE SEQUENCE [LARGE SCALE GENOMIC DNA]</scope>
    <source>
        <strain evidence="3 4">15Y</strain>
    </source>
</reference>
<dbReference type="Pfam" id="PF03787">
    <property type="entry name" value="RAMPs"/>
    <property type="match status" value="1"/>
</dbReference>
<dbReference type="RefSeq" id="WP_135343889.1">
    <property type="nucleotide sequence ID" value="NZ_ML214260.1"/>
</dbReference>
<dbReference type="PANTHER" id="PTHR36700:SF1">
    <property type="entry name" value="CRISPR SYSTEM CMR SUBUNIT CMR4"/>
    <property type="match status" value="1"/>
</dbReference>
<organism evidence="3 4">
    <name type="scientific">Thermus tengchongensis</name>
    <dbReference type="NCBI Taxonomy" id="1214928"/>
    <lineage>
        <taxon>Bacteria</taxon>
        <taxon>Thermotogati</taxon>
        <taxon>Deinococcota</taxon>
        <taxon>Deinococci</taxon>
        <taxon>Thermales</taxon>
        <taxon>Thermaceae</taxon>
        <taxon>Thermus</taxon>
    </lineage>
</organism>
<dbReference type="Proteomes" id="UP000297244">
    <property type="component" value="Unassembled WGS sequence"/>
</dbReference>